<dbReference type="GO" id="GO:1990281">
    <property type="term" value="C:efflux pump complex"/>
    <property type="evidence" value="ECO:0007669"/>
    <property type="project" value="TreeGrafter"/>
</dbReference>
<dbReference type="Gene3D" id="1.10.287.470">
    <property type="entry name" value="Helix hairpin bin"/>
    <property type="match status" value="1"/>
</dbReference>
<dbReference type="Gene3D" id="2.40.50.100">
    <property type="match status" value="1"/>
</dbReference>
<dbReference type="RefSeq" id="WP_089707116.1">
    <property type="nucleotide sequence ID" value="NZ_FNII01000011.1"/>
</dbReference>
<evidence type="ECO:0000256" key="2">
    <source>
        <dbReference type="ARBA" id="ARBA00009477"/>
    </source>
</evidence>
<dbReference type="FunFam" id="2.40.30.170:FF:000010">
    <property type="entry name" value="Efflux RND transporter periplasmic adaptor subunit"/>
    <property type="match status" value="1"/>
</dbReference>
<comment type="similarity">
    <text evidence="2">Belongs to the membrane fusion protein (MFP) (TC 8.A.1) family.</text>
</comment>
<reference evidence="10" key="1">
    <citation type="submission" date="2016-10" db="EMBL/GenBank/DDBJ databases">
        <authorList>
            <person name="Varghese N."/>
            <person name="Submissions S."/>
        </authorList>
    </citation>
    <scope>NUCLEOTIDE SEQUENCE [LARGE SCALE GENOMIC DNA]</scope>
    <source>
        <strain evidence="10">CGMCC 1.6494</strain>
    </source>
</reference>
<evidence type="ECO:0000256" key="3">
    <source>
        <dbReference type="ARBA" id="ARBA00022448"/>
    </source>
</evidence>
<name>A0A1H0G319_9GAMM</name>
<evidence type="ECO:0000259" key="8">
    <source>
        <dbReference type="Pfam" id="PF25967"/>
    </source>
</evidence>
<dbReference type="NCBIfam" id="TIGR01730">
    <property type="entry name" value="RND_mfp"/>
    <property type="match status" value="1"/>
</dbReference>
<evidence type="ECO:0000259" key="7">
    <source>
        <dbReference type="Pfam" id="PF25954"/>
    </source>
</evidence>
<feature type="domain" description="CusB-like beta-barrel" evidence="7">
    <location>
        <begin position="187"/>
        <end position="261"/>
    </location>
</feature>
<dbReference type="Pfam" id="PF25967">
    <property type="entry name" value="RND-MFP_C"/>
    <property type="match status" value="1"/>
</dbReference>
<dbReference type="Gene3D" id="2.40.30.170">
    <property type="match status" value="1"/>
</dbReference>
<dbReference type="Proteomes" id="UP000199677">
    <property type="component" value="Unassembled WGS sequence"/>
</dbReference>
<evidence type="ECO:0000259" key="6">
    <source>
        <dbReference type="Pfam" id="PF25917"/>
    </source>
</evidence>
<dbReference type="EMBL" id="FNII01000011">
    <property type="protein sequence ID" value="SDO01287.1"/>
    <property type="molecule type" value="Genomic_DNA"/>
</dbReference>
<evidence type="ECO:0000313" key="10">
    <source>
        <dbReference type="Proteomes" id="UP000199677"/>
    </source>
</evidence>
<dbReference type="InterPro" id="IPR058625">
    <property type="entry name" value="MdtA-like_BSH"/>
</dbReference>
<dbReference type="AlphaFoldDB" id="A0A1H0G319"/>
<organism evidence="9 10">
    <name type="scientific">Vreelandella arcis</name>
    <dbReference type="NCBI Taxonomy" id="416873"/>
    <lineage>
        <taxon>Bacteria</taxon>
        <taxon>Pseudomonadati</taxon>
        <taxon>Pseudomonadota</taxon>
        <taxon>Gammaproteobacteria</taxon>
        <taxon>Oceanospirillales</taxon>
        <taxon>Halomonadaceae</taxon>
        <taxon>Vreelandella</taxon>
    </lineage>
</organism>
<feature type="domain" description="Multidrug resistance protein MdtA-like barrel-sandwich hybrid" evidence="6">
    <location>
        <begin position="54"/>
        <end position="175"/>
    </location>
</feature>
<dbReference type="Pfam" id="PF25917">
    <property type="entry name" value="BSH_RND"/>
    <property type="match status" value="1"/>
</dbReference>
<accession>A0A1H0G319</accession>
<gene>
    <name evidence="9" type="ORF">SAMN04487951_11167</name>
</gene>
<evidence type="ECO:0000256" key="1">
    <source>
        <dbReference type="ARBA" id="ARBA00004196"/>
    </source>
</evidence>
<dbReference type="GO" id="GO:0015562">
    <property type="term" value="F:efflux transmembrane transporter activity"/>
    <property type="evidence" value="ECO:0007669"/>
    <property type="project" value="TreeGrafter"/>
</dbReference>
<dbReference type="OrthoDB" id="9806939at2"/>
<evidence type="ECO:0000313" key="9">
    <source>
        <dbReference type="EMBL" id="SDO01287.1"/>
    </source>
</evidence>
<dbReference type="PANTHER" id="PTHR30469">
    <property type="entry name" value="MULTIDRUG RESISTANCE PROTEIN MDTA"/>
    <property type="match status" value="1"/>
</dbReference>
<evidence type="ECO:0000256" key="4">
    <source>
        <dbReference type="SAM" id="Coils"/>
    </source>
</evidence>
<dbReference type="PANTHER" id="PTHR30469:SF16">
    <property type="entry name" value="HAE1 FAMILY EFFLUX PUMP MFP COMPONENT"/>
    <property type="match status" value="1"/>
</dbReference>
<dbReference type="STRING" id="416873.SAMN04487951_11167"/>
<keyword evidence="10" id="KW-1185">Reference proteome</keyword>
<dbReference type="InterPro" id="IPR006143">
    <property type="entry name" value="RND_pump_MFP"/>
</dbReference>
<dbReference type="Pfam" id="PF25954">
    <property type="entry name" value="Beta-barrel_RND_2"/>
    <property type="match status" value="1"/>
</dbReference>
<feature type="domain" description="Multidrug resistance protein MdtA-like C-terminal permuted SH3" evidence="8">
    <location>
        <begin position="266"/>
        <end position="328"/>
    </location>
</feature>
<keyword evidence="3" id="KW-0813">Transport</keyword>
<sequence length="355" mass="38761">MLLFFSRFLVIVLLTTAPALVLAQSEPSVIGARAVLAPWSDPIEALGTLQADESVTLSATVTDTIAEITFQDGQRVAQGDTLIRLQDAEEQALLRVAQALRDEQRNALGRSTELQNRNLAARADVEDNQSRLDQAEAEIAALNARLQDYQLKAPFSGRVGIRNVSPGALVTPGMALITLDKLDVMKLDFSVPEAYLNRLAPGLSLSATTAAFPDKVFNGEIASLGTRVDPVTRSINVRAELDNPDERLRPGMLMEVVVRQQPRESLVLPESAIQPDGNRHYVMLIDDHVTSPRLRQQSVEIGERRAGEVEINDGVAPGDIVVVHGLQRARDGQTVRVMGLIDDDTDVRDLLEADR</sequence>
<keyword evidence="5" id="KW-0732">Signal</keyword>
<dbReference type="SUPFAM" id="SSF111369">
    <property type="entry name" value="HlyD-like secretion proteins"/>
    <property type="match status" value="1"/>
</dbReference>
<protein>
    <submittedName>
        <fullName evidence="9">Membrane fusion protein, multidrug efflux system</fullName>
    </submittedName>
</protein>
<evidence type="ECO:0000256" key="5">
    <source>
        <dbReference type="SAM" id="SignalP"/>
    </source>
</evidence>
<feature type="chain" id="PRO_5011541076" evidence="5">
    <location>
        <begin position="24"/>
        <end position="355"/>
    </location>
</feature>
<dbReference type="Gene3D" id="2.40.420.20">
    <property type="match status" value="1"/>
</dbReference>
<comment type="subcellular location">
    <subcellularLocation>
        <location evidence="1">Cell envelope</location>
    </subcellularLocation>
</comment>
<dbReference type="InterPro" id="IPR058627">
    <property type="entry name" value="MdtA-like_C"/>
</dbReference>
<dbReference type="InterPro" id="IPR058792">
    <property type="entry name" value="Beta-barrel_RND_2"/>
</dbReference>
<feature type="signal peptide" evidence="5">
    <location>
        <begin position="1"/>
        <end position="23"/>
    </location>
</feature>
<proteinExistence type="inferred from homology"/>
<keyword evidence="4" id="KW-0175">Coiled coil</keyword>
<feature type="coiled-coil region" evidence="4">
    <location>
        <begin position="118"/>
        <end position="152"/>
    </location>
</feature>